<dbReference type="Proteomes" id="UP001604277">
    <property type="component" value="Unassembled WGS sequence"/>
</dbReference>
<keyword evidence="3" id="KW-1185">Reference proteome</keyword>
<feature type="region of interest" description="Disordered" evidence="1">
    <location>
        <begin position="98"/>
        <end position="128"/>
    </location>
</feature>
<feature type="compositionally biased region" description="Basic and acidic residues" evidence="1">
    <location>
        <begin position="109"/>
        <end position="128"/>
    </location>
</feature>
<evidence type="ECO:0000313" key="3">
    <source>
        <dbReference type="Proteomes" id="UP001604277"/>
    </source>
</evidence>
<evidence type="ECO:0000313" key="2">
    <source>
        <dbReference type="EMBL" id="KAL2549503.1"/>
    </source>
</evidence>
<accession>A0ABD1WL82</accession>
<reference evidence="3" key="1">
    <citation type="submission" date="2024-07" db="EMBL/GenBank/DDBJ databases">
        <title>Two chromosome-level genome assemblies of Korean endemic species Abeliophyllum distichum and Forsythia ovata (Oleaceae).</title>
        <authorList>
            <person name="Jang H."/>
        </authorList>
    </citation>
    <scope>NUCLEOTIDE SEQUENCE [LARGE SCALE GENOMIC DNA]</scope>
</reference>
<name>A0ABD1WL82_9LAMI</name>
<organism evidence="2 3">
    <name type="scientific">Forsythia ovata</name>
    <dbReference type="NCBI Taxonomy" id="205694"/>
    <lineage>
        <taxon>Eukaryota</taxon>
        <taxon>Viridiplantae</taxon>
        <taxon>Streptophyta</taxon>
        <taxon>Embryophyta</taxon>
        <taxon>Tracheophyta</taxon>
        <taxon>Spermatophyta</taxon>
        <taxon>Magnoliopsida</taxon>
        <taxon>eudicotyledons</taxon>
        <taxon>Gunneridae</taxon>
        <taxon>Pentapetalae</taxon>
        <taxon>asterids</taxon>
        <taxon>lamiids</taxon>
        <taxon>Lamiales</taxon>
        <taxon>Oleaceae</taxon>
        <taxon>Forsythieae</taxon>
        <taxon>Forsythia</taxon>
    </lineage>
</organism>
<gene>
    <name evidence="2" type="ORF">Fot_11033</name>
</gene>
<comment type="caution">
    <text evidence="2">The sequence shown here is derived from an EMBL/GenBank/DDBJ whole genome shotgun (WGS) entry which is preliminary data.</text>
</comment>
<dbReference type="AlphaFoldDB" id="A0ABD1WL82"/>
<dbReference type="EMBL" id="JBFOLJ010000003">
    <property type="protein sequence ID" value="KAL2549503.1"/>
    <property type="molecule type" value="Genomic_DNA"/>
</dbReference>
<protein>
    <submittedName>
        <fullName evidence="2">Uncharacterized protein</fullName>
    </submittedName>
</protein>
<evidence type="ECO:0000256" key="1">
    <source>
        <dbReference type="SAM" id="MobiDB-lite"/>
    </source>
</evidence>
<proteinExistence type="predicted"/>
<sequence length="177" mass="19950">MELPQGEVDAIYEIIRGEFGQPESQVLDGSEPPNTQVEMDDNGMEGALCIVEIEQENFFDDFIDSDYEQDEVETGEQADTMQHASKFSFEHWYAEAHIDQQESDQADSDDLHSIKSDNEDEGDSTRDPIFNERVDMLDPHFVLAGMNNLADDEEWSQISLGCWYKLAAAGIIMSLGS</sequence>